<evidence type="ECO:0000313" key="2">
    <source>
        <dbReference type="Proteomes" id="UP001206924"/>
    </source>
</evidence>
<organism evidence="1 2">
    <name type="scientific">Arthrobacter jinronghuae</name>
    <dbReference type="NCBI Taxonomy" id="2964609"/>
    <lineage>
        <taxon>Bacteria</taxon>
        <taxon>Bacillati</taxon>
        <taxon>Actinomycetota</taxon>
        <taxon>Actinomycetes</taxon>
        <taxon>Micrococcales</taxon>
        <taxon>Micrococcaceae</taxon>
        <taxon>Arthrobacter</taxon>
    </lineage>
</organism>
<sequence>MEKKEQWTSAQPPQAVLDALAAAFSSHGEDVRREKSSLEVHMGSNTLYRTWGNMTAEGRANLPVALTFTASESGTGAAIEVHAFDTYGFRIGSGTSFGVPETFNRRLEEFLSYAAVVIGIDRPVTGPVPAPPRFNL</sequence>
<name>A0ABT1NSX9_9MICC</name>
<keyword evidence="2" id="KW-1185">Reference proteome</keyword>
<proteinExistence type="predicted"/>
<dbReference type="Proteomes" id="UP001206924">
    <property type="component" value="Unassembled WGS sequence"/>
</dbReference>
<comment type="caution">
    <text evidence="1">The sequence shown here is derived from an EMBL/GenBank/DDBJ whole genome shotgun (WGS) entry which is preliminary data.</text>
</comment>
<reference evidence="1 2" key="1">
    <citation type="submission" date="2022-07" db="EMBL/GenBank/DDBJ databases">
        <title>Novel species in genus Arthrobacter.</title>
        <authorList>
            <person name="Liu Y."/>
        </authorList>
    </citation>
    <scope>NUCLEOTIDE SEQUENCE [LARGE SCALE GENOMIC DNA]</scope>
    <source>
        <strain evidence="2">zg-Y859</strain>
    </source>
</reference>
<protein>
    <submittedName>
        <fullName evidence="1">Uncharacterized protein</fullName>
    </submittedName>
</protein>
<evidence type="ECO:0000313" key="1">
    <source>
        <dbReference type="EMBL" id="MCQ1950839.1"/>
    </source>
</evidence>
<accession>A0ABT1NSX9</accession>
<dbReference type="RefSeq" id="WP_255866049.1">
    <property type="nucleotide sequence ID" value="NZ_CP104263.1"/>
</dbReference>
<gene>
    <name evidence="1" type="ORF">NNX28_13000</name>
</gene>
<dbReference type="EMBL" id="JANFLP010000013">
    <property type="protein sequence ID" value="MCQ1950839.1"/>
    <property type="molecule type" value="Genomic_DNA"/>
</dbReference>